<keyword evidence="4 8" id="KW-0732">Signal</keyword>
<dbReference type="InterPro" id="IPR016169">
    <property type="entry name" value="FAD-bd_PCMH_sub2"/>
</dbReference>
<dbReference type="KEGG" id="nnu:104611488"/>
<dbReference type="Gene3D" id="3.40.462.20">
    <property type="match status" value="1"/>
</dbReference>
<dbReference type="PROSITE" id="PS51387">
    <property type="entry name" value="FAD_PCMH"/>
    <property type="match status" value="1"/>
</dbReference>
<comment type="similarity">
    <text evidence="2">Belongs to the oxygen-dependent FAD-linked oxidoreductase family.</text>
</comment>
<reference evidence="11" key="1">
    <citation type="submission" date="2025-08" db="UniProtKB">
        <authorList>
            <consortium name="RefSeq"/>
        </authorList>
    </citation>
    <scope>IDENTIFICATION</scope>
</reference>
<evidence type="ECO:0000256" key="8">
    <source>
        <dbReference type="SAM" id="SignalP"/>
    </source>
</evidence>
<dbReference type="InterPro" id="IPR036318">
    <property type="entry name" value="FAD-bd_PCMH-like_sf"/>
</dbReference>
<dbReference type="InParanoid" id="A0A1U8BIM3"/>
<dbReference type="OMA" id="LESKHCT"/>
<accession>A0A1U8BIM3</accession>
<protein>
    <submittedName>
        <fullName evidence="11">Tetrahydrocannabinolic acid synthase-like</fullName>
    </submittedName>
</protein>
<dbReference type="InterPro" id="IPR012951">
    <property type="entry name" value="BBE"/>
</dbReference>
<dbReference type="Gene3D" id="3.30.43.10">
    <property type="entry name" value="Uridine Diphospho-n-acetylenolpyruvylglucosamine Reductase, domain 2"/>
    <property type="match status" value="1"/>
</dbReference>
<dbReference type="RefSeq" id="XP_010276872.1">
    <property type="nucleotide sequence ID" value="XM_010278570.1"/>
</dbReference>
<feature type="chain" id="PRO_5010525886" evidence="8">
    <location>
        <begin position="25"/>
        <end position="524"/>
    </location>
</feature>
<dbReference type="FunCoup" id="A0A1U8BIM3">
    <property type="interactions" value="298"/>
</dbReference>
<dbReference type="FunFam" id="3.30.43.10:FF:000004">
    <property type="entry name" value="Berberine bridge enzyme-like 15"/>
    <property type="match status" value="1"/>
</dbReference>
<organism evidence="10 11">
    <name type="scientific">Nelumbo nucifera</name>
    <name type="common">Sacred lotus</name>
    <dbReference type="NCBI Taxonomy" id="4432"/>
    <lineage>
        <taxon>Eukaryota</taxon>
        <taxon>Viridiplantae</taxon>
        <taxon>Streptophyta</taxon>
        <taxon>Embryophyta</taxon>
        <taxon>Tracheophyta</taxon>
        <taxon>Spermatophyta</taxon>
        <taxon>Magnoliopsida</taxon>
        <taxon>Proteales</taxon>
        <taxon>Nelumbonaceae</taxon>
        <taxon>Nelumbo</taxon>
    </lineage>
</organism>
<comment type="cofactor">
    <cofactor evidence="1">
        <name>FAD</name>
        <dbReference type="ChEBI" id="CHEBI:57692"/>
    </cofactor>
</comment>
<dbReference type="PANTHER" id="PTHR32448">
    <property type="entry name" value="OS08G0158400 PROTEIN"/>
    <property type="match status" value="1"/>
</dbReference>
<evidence type="ECO:0000256" key="5">
    <source>
        <dbReference type="ARBA" id="ARBA00022827"/>
    </source>
</evidence>
<evidence type="ECO:0000256" key="3">
    <source>
        <dbReference type="ARBA" id="ARBA00022630"/>
    </source>
</evidence>
<dbReference type="SUPFAM" id="SSF56176">
    <property type="entry name" value="FAD-binding/transporter-associated domain-like"/>
    <property type="match status" value="1"/>
</dbReference>
<dbReference type="GO" id="GO:0071949">
    <property type="term" value="F:FAD binding"/>
    <property type="evidence" value="ECO:0007669"/>
    <property type="project" value="InterPro"/>
</dbReference>
<keyword evidence="6" id="KW-1015">Disulfide bond</keyword>
<sequence length="524" mass="58875">MGTSACVVLLLLSFLLFSIPMATSNPINETFLQCLSSNSDPSIPISKLVYSPNNSSYLAIYNSSIQNLRFLSSDTPKPQFIITPSDASHVKAAVICSRVHGLQIRVRSGGHDYEGLSYVSKIPFIIIDVSNLRAISINISDNSAWVQAGATIGEVYYRIAEKSRIHGFPAGLCLTLGVGGHFSGGGYGTLMRKYGLAADNIIDAVLVDVNGRILNRESMGEDLFWAIRGGGGASFGVILSWKIRLVPVPPTVTVFRLVRTLEEGAIDLVHRWQEIASNLHEDLFVRVILGFDKNKTMNPLFISLFLGGADKLLPLMNESFPELGLERKDCMEMSWIESMLYFGGQENKSLEVLLDRNIQDRRIYKAKSDYVKEPIPKSVLESVLMKSFYEVEQPVMILSPYGGRMSEIAESEIPFPHRKGNLYKIQYLVYWKESGTEASIQHIGWMRRLYSYMTPYVSKSPREAYLSYRDLDLGRNNIGNTSYEQASVWGLKYFKNNFERLVQVKTKVDPNNFFRDEQSIPATT</sequence>
<keyword evidence="7" id="KW-0325">Glycoprotein</keyword>
<name>A0A1U8BIM3_NELNU</name>
<dbReference type="Pfam" id="PF08031">
    <property type="entry name" value="BBE"/>
    <property type="match status" value="1"/>
</dbReference>
<dbReference type="InterPro" id="IPR016166">
    <property type="entry name" value="FAD-bd_PCMH"/>
</dbReference>
<keyword evidence="10" id="KW-1185">Reference proteome</keyword>
<dbReference type="InterPro" id="IPR006094">
    <property type="entry name" value="Oxid_FAD_bind_N"/>
</dbReference>
<dbReference type="GeneID" id="104611488"/>
<evidence type="ECO:0000256" key="4">
    <source>
        <dbReference type="ARBA" id="ARBA00022729"/>
    </source>
</evidence>
<keyword evidence="3" id="KW-0285">Flavoprotein</keyword>
<dbReference type="GO" id="GO:0016491">
    <property type="term" value="F:oxidoreductase activity"/>
    <property type="evidence" value="ECO:0007669"/>
    <property type="project" value="InterPro"/>
</dbReference>
<keyword evidence="5" id="KW-0274">FAD</keyword>
<dbReference type="STRING" id="4432.A0A1U8BIM3"/>
<dbReference type="AlphaFoldDB" id="A0A1U8BIM3"/>
<dbReference type="InterPro" id="IPR016167">
    <property type="entry name" value="FAD-bd_PCMH_sub1"/>
</dbReference>
<evidence type="ECO:0000313" key="10">
    <source>
        <dbReference type="Proteomes" id="UP000189703"/>
    </source>
</evidence>
<feature type="signal peptide" evidence="8">
    <location>
        <begin position="1"/>
        <end position="24"/>
    </location>
</feature>
<feature type="domain" description="FAD-binding PCMH-type" evidence="9">
    <location>
        <begin position="74"/>
        <end position="248"/>
    </location>
</feature>
<gene>
    <name evidence="11" type="primary">LOC104611488</name>
</gene>
<dbReference type="Pfam" id="PF01565">
    <property type="entry name" value="FAD_binding_4"/>
    <property type="match status" value="1"/>
</dbReference>
<evidence type="ECO:0000256" key="1">
    <source>
        <dbReference type="ARBA" id="ARBA00001974"/>
    </source>
</evidence>
<evidence type="ECO:0000256" key="2">
    <source>
        <dbReference type="ARBA" id="ARBA00005466"/>
    </source>
</evidence>
<dbReference type="Gene3D" id="3.30.465.10">
    <property type="match status" value="1"/>
</dbReference>
<evidence type="ECO:0000256" key="7">
    <source>
        <dbReference type="ARBA" id="ARBA00023180"/>
    </source>
</evidence>
<dbReference type="OrthoDB" id="407275at2759"/>
<evidence type="ECO:0000259" key="9">
    <source>
        <dbReference type="PROSITE" id="PS51387"/>
    </source>
</evidence>
<dbReference type="Proteomes" id="UP000189703">
    <property type="component" value="Unplaced"/>
</dbReference>
<proteinExistence type="inferred from homology"/>
<dbReference type="eggNOG" id="ENOG502QVGN">
    <property type="taxonomic scope" value="Eukaryota"/>
</dbReference>
<evidence type="ECO:0000313" key="11">
    <source>
        <dbReference type="RefSeq" id="XP_010276872.1"/>
    </source>
</evidence>
<evidence type="ECO:0000256" key="6">
    <source>
        <dbReference type="ARBA" id="ARBA00023157"/>
    </source>
</evidence>